<dbReference type="SUPFAM" id="SSF53850">
    <property type="entry name" value="Periplasmic binding protein-like II"/>
    <property type="match status" value="1"/>
</dbReference>
<protein>
    <submittedName>
        <fullName evidence="2">Amino acid ABC transporter substrate-binding protein (PAAT family)</fullName>
    </submittedName>
</protein>
<dbReference type="Gene3D" id="3.40.190.10">
    <property type="entry name" value="Periplasmic binding protein-like II"/>
    <property type="match status" value="2"/>
</dbReference>
<gene>
    <name evidence="2" type="ORF">DES49_1331</name>
</gene>
<dbReference type="AlphaFoldDB" id="A0A4R7K0W1"/>
<dbReference type="PANTHER" id="PTHR38834">
    <property type="entry name" value="PERIPLASMIC SUBSTRATE BINDING PROTEIN FAMILY 3"/>
    <property type="match status" value="1"/>
</dbReference>
<evidence type="ECO:0000256" key="1">
    <source>
        <dbReference type="SAM" id="SignalP"/>
    </source>
</evidence>
<feature type="signal peptide" evidence="1">
    <location>
        <begin position="1"/>
        <end position="39"/>
    </location>
</feature>
<comment type="caution">
    <text evidence="2">The sequence shown here is derived from an EMBL/GenBank/DDBJ whole genome shotgun (WGS) entry which is preliminary data.</text>
</comment>
<keyword evidence="1" id="KW-0732">Signal</keyword>
<evidence type="ECO:0000313" key="2">
    <source>
        <dbReference type="EMBL" id="TDT43513.1"/>
    </source>
</evidence>
<dbReference type="EMBL" id="SOAX01000002">
    <property type="protein sequence ID" value="TDT43513.1"/>
    <property type="molecule type" value="Genomic_DNA"/>
</dbReference>
<dbReference type="PANTHER" id="PTHR38834:SF3">
    <property type="entry name" value="SOLUTE-BINDING PROTEIN FAMILY 3_N-TERMINAL DOMAIN-CONTAINING PROTEIN"/>
    <property type="match status" value="1"/>
</dbReference>
<evidence type="ECO:0000313" key="3">
    <source>
        <dbReference type="Proteomes" id="UP000295830"/>
    </source>
</evidence>
<proteinExistence type="predicted"/>
<name>A0A4R7K0W1_9GAMM</name>
<sequence>MDMHRIYRAIAGWRPLIRRSPLVLTAAAILLLTALPAQAARPSTIVTWKDWGPYVGKQLPDRGIASAIAREAFAPIDKDVSVQFRPWNRAYREARKGMHLGAFPYAYNEERAEDFLFTAPLFTTSIRLFATRKHIEPNTRLKAIKDPSVCLPQGYNTRVAESLFKQTRLVIKRPRAMVNCMHMLRFGRVDLVLVSERVGEFIINHEQELAHEDFFILSRTIETPVHIMVSRALPDPQSVVSTLNEQIARMKANGRIQSVFDRFDANSAQ</sequence>
<feature type="chain" id="PRO_5020236699" evidence="1">
    <location>
        <begin position="40"/>
        <end position="269"/>
    </location>
</feature>
<keyword evidence="3" id="KW-1185">Reference proteome</keyword>
<dbReference type="Proteomes" id="UP000295830">
    <property type="component" value="Unassembled WGS sequence"/>
</dbReference>
<organism evidence="2 3">
    <name type="scientific">Halospina denitrificans</name>
    <dbReference type="NCBI Taxonomy" id="332522"/>
    <lineage>
        <taxon>Bacteria</taxon>
        <taxon>Pseudomonadati</taxon>
        <taxon>Pseudomonadota</taxon>
        <taxon>Gammaproteobacteria</taxon>
        <taxon>Halospina</taxon>
    </lineage>
</organism>
<dbReference type="OrthoDB" id="5296159at2"/>
<dbReference type="RefSeq" id="WP_133735578.1">
    <property type="nucleotide sequence ID" value="NZ_SOAX01000002.1"/>
</dbReference>
<reference evidence="2 3" key="1">
    <citation type="submission" date="2019-03" db="EMBL/GenBank/DDBJ databases">
        <title>Genomic Encyclopedia of Type Strains, Phase IV (KMG-IV): sequencing the most valuable type-strain genomes for metagenomic binning, comparative biology and taxonomic classification.</title>
        <authorList>
            <person name="Goeker M."/>
        </authorList>
    </citation>
    <scope>NUCLEOTIDE SEQUENCE [LARGE SCALE GENOMIC DNA]</scope>
    <source>
        <strain evidence="2 3">DSM 15505</strain>
    </source>
</reference>
<accession>A0A4R7K0W1</accession>